<protein>
    <recommendedName>
        <fullName evidence="3">Carrier domain-containing protein</fullName>
    </recommendedName>
</protein>
<dbReference type="Pfam" id="PF00550">
    <property type="entry name" value="PP-binding"/>
    <property type="match status" value="1"/>
</dbReference>
<dbReference type="SMART" id="SM00823">
    <property type="entry name" value="PKS_PP"/>
    <property type="match status" value="1"/>
</dbReference>
<organism evidence="4">
    <name type="scientific">uncultured bacterium esnapd14</name>
    <dbReference type="NCBI Taxonomy" id="1366594"/>
    <lineage>
        <taxon>Bacteria</taxon>
        <taxon>environmental samples</taxon>
    </lineage>
</organism>
<dbReference type="InterPro" id="IPR009081">
    <property type="entry name" value="PP-bd_ACP"/>
</dbReference>
<dbReference type="InterPro" id="IPR036736">
    <property type="entry name" value="ACP-like_sf"/>
</dbReference>
<evidence type="ECO:0000256" key="2">
    <source>
        <dbReference type="ARBA" id="ARBA00022553"/>
    </source>
</evidence>
<dbReference type="AlphaFoldDB" id="S5TUQ2"/>
<keyword evidence="1" id="KW-0596">Phosphopantetheine</keyword>
<keyword evidence="2" id="KW-0597">Phosphoprotein</keyword>
<dbReference type="EMBL" id="KF264553">
    <property type="protein sequence ID" value="AGS49696.1"/>
    <property type="molecule type" value="Genomic_DNA"/>
</dbReference>
<reference evidence="4" key="1">
    <citation type="journal article" date="2013" name="Proc. Natl. Acad. Sci. U.S.A.">
        <title>Mapping gene clusters within arrayed metagenomic libraries to expand the structural diversity of biomedically relevant natural products.</title>
        <authorList>
            <person name="Owen J.G."/>
            <person name="Reddy B.V."/>
            <person name="Ternei M.A."/>
            <person name="Charlop-Powers Z."/>
            <person name="Calle P.Y."/>
            <person name="Kim J.H."/>
            <person name="Brady S.F."/>
        </authorList>
    </citation>
    <scope>NUCLEOTIDE SEQUENCE</scope>
</reference>
<evidence type="ECO:0000259" key="3">
    <source>
        <dbReference type="PROSITE" id="PS50075"/>
    </source>
</evidence>
<feature type="domain" description="Carrier" evidence="3">
    <location>
        <begin position="1"/>
        <end position="76"/>
    </location>
</feature>
<dbReference type="GO" id="GO:0031177">
    <property type="term" value="F:phosphopantetheine binding"/>
    <property type="evidence" value="ECO:0007669"/>
    <property type="project" value="InterPro"/>
</dbReference>
<proteinExistence type="predicted"/>
<dbReference type="SUPFAM" id="SSF47336">
    <property type="entry name" value="ACP-like"/>
    <property type="match status" value="1"/>
</dbReference>
<sequence>MSTPDIAAVVRAAWEEVLQRTDFGPEDDFAGMGATSLDAVRIVARVAEDLDLDLSVRVLLEPRTLAGMVERVRQAGVPT</sequence>
<name>S5TUQ2_9BACT</name>
<dbReference type="PROSITE" id="PS50075">
    <property type="entry name" value="CARRIER"/>
    <property type="match status" value="1"/>
</dbReference>
<evidence type="ECO:0000256" key="1">
    <source>
        <dbReference type="ARBA" id="ARBA00022450"/>
    </source>
</evidence>
<accession>S5TUQ2</accession>
<evidence type="ECO:0000313" key="4">
    <source>
        <dbReference type="EMBL" id="AGS49696.1"/>
    </source>
</evidence>
<dbReference type="InterPro" id="IPR020806">
    <property type="entry name" value="PKS_PP-bd"/>
</dbReference>
<dbReference type="Gene3D" id="1.10.1200.10">
    <property type="entry name" value="ACP-like"/>
    <property type="match status" value="1"/>
</dbReference>